<keyword evidence="2 4" id="KW-0560">Oxidoreductase</keyword>
<dbReference type="InterPro" id="IPR029510">
    <property type="entry name" value="Ald_DH_CS_GLU"/>
</dbReference>
<dbReference type="AlphaFoldDB" id="A0A7X5QK15"/>
<protein>
    <submittedName>
        <fullName evidence="6">Aldehyde dehydrogenase</fullName>
    </submittedName>
</protein>
<feature type="domain" description="Aldehyde dehydrogenase" evidence="5">
    <location>
        <begin position="25"/>
        <end position="487"/>
    </location>
</feature>
<dbReference type="InterPro" id="IPR016162">
    <property type="entry name" value="Ald_DH_N"/>
</dbReference>
<dbReference type="FunFam" id="3.40.309.10:FF:000012">
    <property type="entry name" value="Betaine aldehyde dehydrogenase"/>
    <property type="match status" value="1"/>
</dbReference>
<dbReference type="Proteomes" id="UP000547931">
    <property type="component" value="Unassembled WGS sequence"/>
</dbReference>
<dbReference type="EMBL" id="PUJV01000004">
    <property type="protein sequence ID" value="NHB95758.1"/>
    <property type="molecule type" value="Genomic_DNA"/>
</dbReference>
<evidence type="ECO:0000256" key="2">
    <source>
        <dbReference type="ARBA" id="ARBA00023002"/>
    </source>
</evidence>
<evidence type="ECO:0000256" key="3">
    <source>
        <dbReference type="PROSITE-ProRule" id="PRU10007"/>
    </source>
</evidence>
<feature type="active site" evidence="3">
    <location>
        <position position="260"/>
    </location>
</feature>
<evidence type="ECO:0000256" key="1">
    <source>
        <dbReference type="ARBA" id="ARBA00009986"/>
    </source>
</evidence>
<evidence type="ECO:0000313" key="6">
    <source>
        <dbReference type="EMBL" id="NHB95758.1"/>
    </source>
</evidence>
<dbReference type="InterPro" id="IPR016163">
    <property type="entry name" value="Ald_DH_C"/>
</dbReference>
<sequence>MKRLHDIEKEMLPVESYKMLIGGQWVDSVSKGTTKSYNPATGELLAEYASGNAEDVDLAVSAAKKAFATWSQTSPIERQAVLLKIADLLEAEQERFAILESLDSGKPLNESRNMDLPASIDHFRYFAGVIRAHTDEASVLDSNTLSLVIREPIGVVGQVIPWNFPLLMAAWKLAPALAAGNTIVINPATMTPITLLELGRILNKVLPAGVVNIVTGRGSVVGQAILDHEDVEKVAFTGSTRVGYTVAEAAAKKLIPATLELGGKSANIIFPDANMKKAVTYAAKAILLNQGQACESGSRLFLHKDIHDEFLKSLKTEFESVRVGDPLEKETQMGSQISQEQMEKILSYVDIAKKEGATILTGGKRITGEGYDDGFFIQPTIIINATNEMQVAREEIFGPVLTVIPFSTEEDVIRMANDSDYGLGGAVWTQDINRALRVSKAVRTGRMWVNTYHELPAHSPFGGYKKSGLGRETHKMILDSYTQVKSIYIKTSEE</sequence>
<dbReference type="PANTHER" id="PTHR11699">
    <property type="entry name" value="ALDEHYDE DEHYDROGENASE-RELATED"/>
    <property type="match status" value="1"/>
</dbReference>
<dbReference type="InterPro" id="IPR015590">
    <property type="entry name" value="Aldehyde_DH_dom"/>
</dbReference>
<keyword evidence="7" id="KW-1185">Reference proteome</keyword>
<evidence type="ECO:0000259" key="5">
    <source>
        <dbReference type="Pfam" id="PF00171"/>
    </source>
</evidence>
<dbReference type="PROSITE" id="PS00687">
    <property type="entry name" value="ALDEHYDE_DEHYDR_GLU"/>
    <property type="match status" value="1"/>
</dbReference>
<evidence type="ECO:0000313" key="7">
    <source>
        <dbReference type="Proteomes" id="UP000547931"/>
    </source>
</evidence>
<name>A0A7X5QK15_9GAMM</name>
<accession>A0A7X5QK15</accession>
<gene>
    <name evidence="6" type="ORF">C5470_04720</name>
</gene>
<comment type="caution">
    <text evidence="6">The sequence shown here is derived from an EMBL/GenBank/DDBJ whole genome shotgun (WGS) entry which is preliminary data.</text>
</comment>
<dbReference type="Pfam" id="PF00171">
    <property type="entry name" value="Aldedh"/>
    <property type="match status" value="1"/>
</dbReference>
<organism evidence="6 7">
    <name type="scientific">Photorhabdus stackebrandtii</name>
    <dbReference type="NCBI Taxonomy" id="1123042"/>
    <lineage>
        <taxon>Bacteria</taxon>
        <taxon>Pseudomonadati</taxon>
        <taxon>Pseudomonadota</taxon>
        <taxon>Gammaproteobacteria</taxon>
        <taxon>Enterobacterales</taxon>
        <taxon>Morganellaceae</taxon>
        <taxon>Photorhabdus</taxon>
    </lineage>
</organism>
<dbReference type="RefSeq" id="WP_166286368.1">
    <property type="nucleotide sequence ID" value="NZ_CAWPIE010000004.1"/>
</dbReference>
<dbReference type="InterPro" id="IPR016161">
    <property type="entry name" value="Ald_DH/histidinol_DH"/>
</dbReference>
<evidence type="ECO:0000256" key="4">
    <source>
        <dbReference type="RuleBase" id="RU003345"/>
    </source>
</evidence>
<dbReference type="Gene3D" id="3.40.309.10">
    <property type="entry name" value="Aldehyde Dehydrogenase, Chain A, domain 2"/>
    <property type="match status" value="1"/>
</dbReference>
<dbReference type="SUPFAM" id="SSF53720">
    <property type="entry name" value="ALDH-like"/>
    <property type="match status" value="1"/>
</dbReference>
<comment type="similarity">
    <text evidence="1 4">Belongs to the aldehyde dehydrogenase family.</text>
</comment>
<dbReference type="GO" id="GO:0004030">
    <property type="term" value="F:aldehyde dehydrogenase [NAD(P)+] activity"/>
    <property type="evidence" value="ECO:0007669"/>
    <property type="project" value="UniProtKB-ARBA"/>
</dbReference>
<dbReference type="Gene3D" id="3.40.605.10">
    <property type="entry name" value="Aldehyde Dehydrogenase, Chain A, domain 1"/>
    <property type="match status" value="1"/>
</dbReference>
<dbReference type="FunFam" id="3.40.605.10:FF:000001">
    <property type="entry name" value="Aldehyde dehydrogenase 1"/>
    <property type="match status" value="1"/>
</dbReference>
<reference evidence="6 7" key="1">
    <citation type="submission" date="2018-02" db="EMBL/GenBank/DDBJ databases">
        <authorList>
            <person name="Machado R.A."/>
        </authorList>
    </citation>
    <scope>NUCLEOTIDE SEQUENCE [LARGE SCALE GENOMIC DNA]</scope>
    <source>
        <strain evidence="6 7">DSM 23271</strain>
    </source>
</reference>
<proteinExistence type="inferred from homology"/>